<dbReference type="Pfam" id="PF08624">
    <property type="entry name" value="CRC_subunit"/>
    <property type="match status" value="1"/>
</dbReference>
<evidence type="ECO:0000313" key="3">
    <source>
        <dbReference type="Proteomes" id="UP000703661"/>
    </source>
</evidence>
<dbReference type="Proteomes" id="UP000703661">
    <property type="component" value="Unassembled WGS sequence"/>
</dbReference>
<dbReference type="InterPro" id="IPR013933">
    <property type="entry name" value="CRC_Rsc7/Swp82"/>
</dbReference>
<dbReference type="InterPro" id="IPR051647">
    <property type="entry name" value="Mediator_comp_sub12"/>
</dbReference>
<feature type="region of interest" description="Disordered" evidence="1">
    <location>
        <begin position="345"/>
        <end position="367"/>
    </location>
</feature>
<evidence type="ECO:0000256" key="1">
    <source>
        <dbReference type="SAM" id="MobiDB-lite"/>
    </source>
</evidence>
<feature type="region of interest" description="Disordered" evidence="1">
    <location>
        <begin position="550"/>
        <end position="606"/>
    </location>
</feature>
<feature type="compositionally biased region" description="Polar residues" evidence="1">
    <location>
        <begin position="261"/>
        <end position="271"/>
    </location>
</feature>
<feature type="compositionally biased region" description="Low complexity" evidence="1">
    <location>
        <begin position="550"/>
        <end position="596"/>
    </location>
</feature>
<feature type="compositionally biased region" description="Acidic residues" evidence="1">
    <location>
        <begin position="232"/>
        <end position="242"/>
    </location>
</feature>
<dbReference type="AlphaFoldDB" id="A0A9P6T0R6"/>
<dbReference type="GO" id="GO:0003713">
    <property type="term" value="F:transcription coactivator activity"/>
    <property type="evidence" value="ECO:0007669"/>
    <property type="project" value="TreeGrafter"/>
</dbReference>
<evidence type="ECO:0000313" key="2">
    <source>
        <dbReference type="EMBL" id="KAG0016322.1"/>
    </source>
</evidence>
<feature type="region of interest" description="Disordered" evidence="1">
    <location>
        <begin position="482"/>
        <end position="527"/>
    </location>
</feature>
<feature type="compositionally biased region" description="Polar residues" evidence="1">
    <location>
        <begin position="345"/>
        <end position="361"/>
    </location>
</feature>
<keyword evidence="3" id="KW-1185">Reference proteome</keyword>
<feature type="compositionally biased region" description="Acidic residues" evidence="1">
    <location>
        <begin position="72"/>
        <end position="115"/>
    </location>
</feature>
<proteinExistence type="predicted"/>
<sequence length="606" mass="68850">MAPSLPGTSGRRGAARGANSSSPSTAKRETRPSRSGRKHDSDSEDQAEDSSSGSKRPTRKASSRSRTRTVEQEVEAQDDDESEDEDDEEDVAEEQEDSEEPPEDLEEIEGEIDEAGETKITKDGELLGGRQYKCRSFKLPDRGDRIYMLSMDPARVLGFRDSYLFFLRNPQLVRVNTTVEERQWMIENGMLMANFKSKLIAVVTARSIFKSFGARIIKNGRSRIDDYFESNPTEEDQVDGSEGDAMSRAGDDHSGSGGANGSSMLDGTLSSSKRKLMHDESTRHITDLNWQYESAMAVRALNSRLRELRKENPKFLDPHTNIEQVPILLQPTRCEVKVTPAIPTSHATRTDNQPTTPTPNVLSIPRSIGPQVDTTVKIEIKPGVPPPPMIHDPNVWAVIPEDICRILEEAEAAKAAEEDYNEDLTKYPISILSGQYQASFPIHQVRFQQPYRVVLPQSMGHHAQYIHHLWSTQFRHEGPLVERVSAPGGNPQAQDRDQQPMPMQPQPNGQPQQPPQQQQPPQLQQQQQQLQQQQQQLQQQQQQQLQQQQQQQLQQQQQQQQQLQLQQQQAQFHQQRPPLPQHLPQQPIQYQPQMPHAMPNQYSRRR</sequence>
<feature type="region of interest" description="Disordered" evidence="1">
    <location>
        <begin position="1"/>
        <end position="124"/>
    </location>
</feature>
<dbReference type="GO" id="GO:0016592">
    <property type="term" value="C:mediator complex"/>
    <property type="evidence" value="ECO:0007669"/>
    <property type="project" value="TreeGrafter"/>
</dbReference>
<protein>
    <submittedName>
        <fullName evidence="2">Uncharacterized protein</fullName>
    </submittedName>
</protein>
<dbReference type="PANTHER" id="PTHR46007:SF11">
    <property type="entry name" value="MEDIATOR OF RNA POLYMERASE II TRANSCRIPTION SUBUNIT 12"/>
    <property type="match status" value="1"/>
</dbReference>
<feature type="region of interest" description="Disordered" evidence="1">
    <location>
        <begin position="226"/>
        <end position="272"/>
    </location>
</feature>
<dbReference type="EMBL" id="JAAAID010000543">
    <property type="protein sequence ID" value="KAG0016322.1"/>
    <property type="molecule type" value="Genomic_DNA"/>
</dbReference>
<name>A0A9P6T0R6_9FUNG</name>
<dbReference type="GO" id="GO:0045944">
    <property type="term" value="P:positive regulation of transcription by RNA polymerase II"/>
    <property type="evidence" value="ECO:0007669"/>
    <property type="project" value="TreeGrafter"/>
</dbReference>
<feature type="compositionally biased region" description="Basic residues" evidence="1">
    <location>
        <begin position="56"/>
        <end position="67"/>
    </location>
</feature>
<comment type="caution">
    <text evidence="2">The sequence shown here is derived from an EMBL/GenBank/DDBJ whole genome shotgun (WGS) entry which is preliminary data.</text>
</comment>
<gene>
    <name evidence="2" type="ORF">BGZ80_009304</name>
</gene>
<feature type="compositionally biased region" description="Low complexity" evidence="1">
    <location>
        <begin position="9"/>
        <end position="24"/>
    </location>
</feature>
<dbReference type="PANTHER" id="PTHR46007">
    <property type="entry name" value="MEDIATOR OF RNA POLYMERASE II TRANSCRIPTION SUBUNIT 12"/>
    <property type="match status" value="1"/>
</dbReference>
<reference evidence="2" key="1">
    <citation type="journal article" date="2020" name="Fungal Divers.">
        <title>Resolving the Mortierellaceae phylogeny through synthesis of multi-gene phylogenetics and phylogenomics.</title>
        <authorList>
            <person name="Vandepol N."/>
            <person name="Liber J."/>
            <person name="Desiro A."/>
            <person name="Na H."/>
            <person name="Kennedy M."/>
            <person name="Barry K."/>
            <person name="Grigoriev I.V."/>
            <person name="Miller A.N."/>
            <person name="O'Donnell K."/>
            <person name="Stajich J.E."/>
            <person name="Bonito G."/>
        </authorList>
    </citation>
    <scope>NUCLEOTIDE SEQUENCE</scope>
    <source>
        <strain evidence="2">NRRL 2769</strain>
    </source>
</reference>
<accession>A0A9P6T0R6</accession>
<organism evidence="2 3">
    <name type="scientific">Entomortierella chlamydospora</name>
    <dbReference type="NCBI Taxonomy" id="101097"/>
    <lineage>
        <taxon>Eukaryota</taxon>
        <taxon>Fungi</taxon>
        <taxon>Fungi incertae sedis</taxon>
        <taxon>Mucoromycota</taxon>
        <taxon>Mortierellomycotina</taxon>
        <taxon>Mortierellomycetes</taxon>
        <taxon>Mortierellales</taxon>
        <taxon>Mortierellaceae</taxon>
        <taxon>Entomortierella</taxon>
    </lineage>
</organism>